<evidence type="ECO:0000313" key="4">
    <source>
        <dbReference type="EMBL" id="MFC4313715.1"/>
    </source>
</evidence>
<dbReference type="PANTHER" id="PTHR30273">
    <property type="entry name" value="PERIPLASMIC SIGNAL SENSOR AND SIGMA FACTOR ACTIVATOR FECR-RELATED"/>
    <property type="match status" value="1"/>
</dbReference>
<dbReference type="Proteomes" id="UP001595904">
    <property type="component" value="Unassembled WGS sequence"/>
</dbReference>
<keyword evidence="1" id="KW-0472">Membrane</keyword>
<sequence>MHGNTPPQILAEAERWYVRLKAADCRPEERLEFERWQAIPEHAAAFAKTEAMWQSFDSLADREDMELLTQQVFTDTAHRPPPMARRVFIAASVVAAVGGGVFLYTVERKEPTVVYATGAGERKSFDLTDGSVLSLNVATEVEIRFSDRARHVTLRRGEALFKVAHDKTRPFTVATADGQVIALGTRFQVRNDDAKITVTLLEGSVAVSRPQLQQRTVLVPGEQLHFASGETAIARRNVDTDVVSSWSTGRLRFRATPLADVLAEVNRYSNRKIRIDDASLRSTPINGAFAVGDSDSVADALVVLLHLHVSHRDDLSIVLASQ</sequence>
<keyword evidence="5" id="KW-1185">Reference proteome</keyword>
<gene>
    <name evidence="4" type="ORF">ACFPN2_31870</name>
</gene>
<dbReference type="Pfam" id="PF04773">
    <property type="entry name" value="FecR"/>
    <property type="match status" value="1"/>
</dbReference>
<evidence type="ECO:0000259" key="2">
    <source>
        <dbReference type="Pfam" id="PF04773"/>
    </source>
</evidence>
<reference evidence="5" key="1">
    <citation type="journal article" date="2019" name="Int. J. Syst. Evol. Microbiol.">
        <title>The Global Catalogue of Microorganisms (GCM) 10K type strain sequencing project: providing services to taxonomists for standard genome sequencing and annotation.</title>
        <authorList>
            <consortium name="The Broad Institute Genomics Platform"/>
            <consortium name="The Broad Institute Genome Sequencing Center for Infectious Disease"/>
            <person name="Wu L."/>
            <person name="Ma J."/>
        </authorList>
    </citation>
    <scope>NUCLEOTIDE SEQUENCE [LARGE SCALE GENOMIC DNA]</scope>
    <source>
        <strain evidence="5">CGMCC 1.10759</strain>
    </source>
</reference>
<dbReference type="RefSeq" id="WP_380604279.1">
    <property type="nucleotide sequence ID" value="NZ_JBHSDU010000015.1"/>
</dbReference>
<comment type="caution">
    <text evidence="4">The sequence shown here is derived from an EMBL/GenBank/DDBJ whole genome shotgun (WGS) entry which is preliminary data.</text>
</comment>
<dbReference type="InterPro" id="IPR032623">
    <property type="entry name" value="FecR_N"/>
</dbReference>
<dbReference type="InterPro" id="IPR012373">
    <property type="entry name" value="Ferrdict_sens_TM"/>
</dbReference>
<accession>A0ABV8T2Q4</accession>
<dbReference type="Gene3D" id="3.55.50.30">
    <property type="match status" value="1"/>
</dbReference>
<dbReference type="Gene3D" id="2.60.120.1440">
    <property type="match status" value="1"/>
</dbReference>
<keyword evidence="1" id="KW-1133">Transmembrane helix</keyword>
<keyword evidence="1" id="KW-0812">Transmembrane</keyword>
<evidence type="ECO:0000313" key="5">
    <source>
        <dbReference type="Proteomes" id="UP001595904"/>
    </source>
</evidence>
<dbReference type="PIRSF" id="PIRSF018266">
    <property type="entry name" value="FecR"/>
    <property type="match status" value="1"/>
</dbReference>
<dbReference type="InterPro" id="IPR006860">
    <property type="entry name" value="FecR"/>
</dbReference>
<dbReference type="PANTHER" id="PTHR30273:SF2">
    <property type="entry name" value="PROTEIN FECR"/>
    <property type="match status" value="1"/>
</dbReference>
<proteinExistence type="predicted"/>
<name>A0ABV8T2Q4_9GAMM</name>
<evidence type="ECO:0000259" key="3">
    <source>
        <dbReference type="Pfam" id="PF16220"/>
    </source>
</evidence>
<feature type="domain" description="FecR protein" evidence="2">
    <location>
        <begin position="114"/>
        <end position="205"/>
    </location>
</feature>
<dbReference type="Pfam" id="PF16220">
    <property type="entry name" value="DUF4880"/>
    <property type="match status" value="1"/>
</dbReference>
<protein>
    <submittedName>
        <fullName evidence="4">FecR family protein</fullName>
    </submittedName>
</protein>
<organism evidence="4 5">
    <name type="scientific">Steroidobacter flavus</name>
    <dbReference type="NCBI Taxonomy" id="1842136"/>
    <lineage>
        <taxon>Bacteria</taxon>
        <taxon>Pseudomonadati</taxon>
        <taxon>Pseudomonadota</taxon>
        <taxon>Gammaproteobacteria</taxon>
        <taxon>Steroidobacterales</taxon>
        <taxon>Steroidobacteraceae</taxon>
        <taxon>Steroidobacter</taxon>
    </lineage>
</organism>
<feature type="domain" description="FecR N-terminal" evidence="3">
    <location>
        <begin position="12"/>
        <end position="51"/>
    </location>
</feature>
<evidence type="ECO:0000256" key="1">
    <source>
        <dbReference type="SAM" id="Phobius"/>
    </source>
</evidence>
<dbReference type="EMBL" id="JBHSDU010000015">
    <property type="protein sequence ID" value="MFC4313715.1"/>
    <property type="molecule type" value="Genomic_DNA"/>
</dbReference>
<feature type="transmembrane region" description="Helical" evidence="1">
    <location>
        <begin position="87"/>
        <end position="106"/>
    </location>
</feature>